<keyword evidence="9 11" id="KW-0460">Magnesium</keyword>
<evidence type="ECO:0000256" key="8">
    <source>
        <dbReference type="ARBA" id="ARBA00022840"/>
    </source>
</evidence>
<comment type="catalytic activity">
    <reaction evidence="11">
        <text>a tRNA precursor + 2 CTP + ATP = a tRNA with a 3' CCA end + 3 diphosphate</text>
        <dbReference type="Rhea" id="RHEA:14433"/>
        <dbReference type="Rhea" id="RHEA-COMP:10465"/>
        <dbReference type="Rhea" id="RHEA-COMP:10468"/>
        <dbReference type="ChEBI" id="CHEBI:30616"/>
        <dbReference type="ChEBI" id="CHEBI:33019"/>
        <dbReference type="ChEBI" id="CHEBI:37563"/>
        <dbReference type="ChEBI" id="CHEBI:74896"/>
        <dbReference type="ChEBI" id="CHEBI:83071"/>
        <dbReference type="EC" id="2.7.7.72"/>
    </reaction>
</comment>
<keyword evidence="4 11" id="KW-0548">Nucleotidyltransferase</keyword>
<dbReference type="GO" id="GO:0160016">
    <property type="term" value="F:CCACCA tRNA nucleotidyltransferase activity"/>
    <property type="evidence" value="ECO:0007669"/>
    <property type="project" value="RHEA"/>
</dbReference>
<reference evidence="15 16" key="1">
    <citation type="submission" date="2019-03" db="EMBL/GenBank/DDBJ databases">
        <title>Complete genome sequence of Paenisporosarcina antarctica CGMCC 1.6503T.</title>
        <authorList>
            <person name="Rong J.-C."/>
            <person name="Chi N.-Y."/>
            <person name="Zhang Q.-F."/>
        </authorList>
    </citation>
    <scope>NUCLEOTIDE SEQUENCE [LARGE SCALE GENOMIC DNA]</scope>
    <source>
        <strain evidence="15 16">CGMCC 1.6503</strain>
    </source>
</reference>
<evidence type="ECO:0000256" key="6">
    <source>
        <dbReference type="ARBA" id="ARBA00022741"/>
    </source>
</evidence>
<dbReference type="Gene3D" id="1.10.246.80">
    <property type="match status" value="1"/>
</dbReference>
<dbReference type="Proteomes" id="UP000294292">
    <property type="component" value="Chromosome"/>
</dbReference>
<evidence type="ECO:0000256" key="9">
    <source>
        <dbReference type="ARBA" id="ARBA00022842"/>
    </source>
</evidence>
<feature type="domain" description="tRNA nucleotidyltransferase/poly(A) polymerase RNA and SrmB- binding" evidence="13">
    <location>
        <begin position="171"/>
        <end position="227"/>
    </location>
</feature>
<feature type="binding site" evidence="11">
    <location>
        <position position="165"/>
    </location>
    <ligand>
        <name>ATP</name>
        <dbReference type="ChEBI" id="CHEBI:30616"/>
    </ligand>
</feature>
<feature type="binding site" evidence="11">
    <location>
        <position position="156"/>
    </location>
    <ligand>
        <name>ATP</name>
        <dbReference type="ChEBI" id="CHEBI:30616"/>
    </ligand>
</feature>
<dbReference type="NCBIfam" id="NF009814">
    <property type="entry name" value="PRK13299.1"/>
    <property type="match status" value="1"/>
</dbReference>
<dbReference type="RefSeq" id="WP_134209958.1">
    <property type="nucleotide sequence ID" value="NZ_CP038015.1"/>
</dbReference>
<evidence type="ECO:0000313" key="16">
    <source>
        <dbReference type="Proteomes" id="UP000294292"/>
    </source>
</evidence>
<comment type="function">
    <text evidence="11">Catalyzes the addition and repair of the essential 3'-terminal CCA sequence in tRNAs without using a nucleic acid template. Adds these three nucleotides in the order of C, C, and A to the tRNA nucleotide-73, using CTP and ATP as substrates and producing inorganic pyrophosphate. tRNA 3'-terminal CCA addition is required both for tRNA processing and repair. Also involved in tRNA surveillance by mediating tandem CCA addition to generate a CCACCA at the 3' terminus of unstable tRNAs. While stable tRNAs receive only 3'-terminal CCA, unstable tRNAs are marked with CCACCA and rapidly degraded.</text>
</comment>
<keyword evidence="7 11" id="KW-0692">RNA repair</keyword>
<keyword evidence="2 11" id="KW-0808">Transferase</keyword>
<feature type="binding site" evidence="11">
    <location>
        <position position="162"/>
    </location>
    <ligand>
        <name>ATP</name>
        <dbReference type="ChEBI" id="CHEBI:30616"/>
    </ligand>
</feature>
<keyword evidence="10 11" id="KW-0694">RNA-binding</keyword>
<dbReference type="HAMAP" id="MF_01263">
    <property type="entry name" value="CCA_bact_type3"/>
    <property type="match status" value="1"/>
</dbReference>
<feature type="binding site" evidence="11">
    <location>
        <position position="165"/>
    </location>
    <ligand>
        <name>CTP</name>
        <dbReference type="ChEBI" id="CHEBI:37563"/>
    </ligand>
</feature>
<protein>
    <recommendedName>
        <fullName evidence="11">CCA-adding enzyme</fullName>
        <ecNumber evidence="11">2.7.7.72</ecNumber>
    </recommendedName>
    <alternativeName>
        <fullName evidence="11">CCA tRNA nucleotidyltransferase</fullName>
    </alternativeName>
    <alternativeName>
        <fullName evidence="11">tRNA CCA-pyrophosphorylase</fullName>
    </alternativeName>
    <alternativeName>
        <fullName evidence="11">tRNA adenylyl-/cytidylyl- transferase</fullName>
    </alternativeName>
    <alternativeName>
        <fullName evidence="11">tRNA nucleotidyltransferase</fullName>
    </alternativeName>
    <alternativeName>
        <fullName evidence="11">tRNA-NT</fullName>
    </alternativeName>
</protein>
<evidence type="ECO:0000256" key="1">
    <source>
        <dbReference type="ARBA" id="ARBA00001946"/>
    </source>
</evidence>
<evidence type="ECO:0000259" key="13">
    <source>
        <dbReference type="Pfam" id="PF12627"/>
    </source>
</evidence>
<keyword evidence="6 11" id="KW-0547">Nucleotide-binding</keyword>
<evidence type="ECO:0000256" key="11">
    <source>
        <dbReference type="HAMAP-Rule" id="MF_01263"/>
    </source>
</evidence>
<dbReference type="EMBL" id="CP038015">
    <property type="protein sequence ID" value="QBP41317.1"/>
    <property type="molecule type" value="Genomic_DNA"/>
</dbReference>
<dbReference type="GO" id="GO:0001680">
    <property type="term" value="P:tRNA 3'-terminal CCA addition"/>
    <property type="evidence" value="ECO:0007669"/>
    <property type="project" value="UniProtKB-UniRule"/>
</dbReference>
<feature type="domain" description="CCA-adding enzyme C-terminal" evidence="14">
    <location>
        <begin position="248"/>
        <end position="390"/>
    </location>
</feature>
<dbReference type="InterPro" id="IPR002646">
    <property type="entry name" value="PolA_pol_head_dom"/>
</dbReference>
<evidence type="ECO:0000256" key="3">
    <source>
        <dbReference type="ARBA" id="ARBA00022694"/>
    </source>
</evidence>
<evidence type="ECO:0000256" key="10">
    <source>
        <dbReference type="ARBA" id="ARBA00022884"/>
    </source>
</evidence>
<evidence type="ECO:0000256" key="7">
    <source>
        <dbReference type="ARBA" id="ARBA00022800"/>
    </source>
</evidence>
<name>A0A4P6ZXZ4_9BACL</name>
<dbReference type="SUPFAM" id="SSF81301">
    <property type="entry name" value="Nucleotidyltransferase"/>
    <property type="match status" value="1"/>
</dbReference>
<accession>A0A4P6ZXZ4</accession>
<dbReference type="InterPro" id="IPR023068">
    <property type="entry name" value="CCA-adding_enz_firmicutes"/>
</dbReference>
<feature type="binding site" evidence="11">
    <location>
        <position position="32"/>
    </location>
    <ligand>
        <name>CTP</name>
        <dbReference type="ChEBI" id="CHEBI:37563"/>
    </ligand>
</feature>
<feature type="binding site" evidence="11">
    <location>
        <position position="156"/>
    </location>
    <ligand>
        <name>CTP</name>
        <dbReference type="ChEBI" id="CHEBI:37563"/>
    </ligand>
</feature>
<dbReference type="Gene3D" id="1.10.3090.10">
    <property type="entry name" value="cca-adding enzyme, domain 2"/>
    <property type="match status" value="1"/>
</dbReference>
<dbReference type="Pfam" id="PF12627">
    <property type="entry name" value="PolyA_pol_RNAbd"/>
    <property type="match status" value="1"/>
</dbReference>
<dbReference type="PANTHER" id="PTHR46173">
    <property type="entry name" value="CCA TRNA NUCLEOTIDYLTRANSFERASE 1, MITOCHONDRIAL"/>
    <property type="match status" value="1"/>
</dbReference>
<dbReference type="PANTHER" id="PTHR46173:SF1">
    <property type="entry name" value="CCA TRNA NUCLEOTIDYLTRANSFERASE 1, MITOCHONDRIAL"/>
    <property type="match status" value="1"/>
</dbReference>
<evidence type="ECO:0000259" key="12">
    <source>
        <dbReference type="Pfam" id="PF01743"/>
    </source>
</evidence>
<feature type="binding site" evidence="11">
    <location>
        <position position="44"/>
    </location>
    <ligand>
        <name>Mg(2+)</name>
        <dbReference type="ChEBI" id="CHEBI:18420"/>
    </ligand>
</feature>
<feature type="binding site" evidence="11">
    <location>
        <position position="159"/>
    </location>
    <ligand>
        <name>ATP</name>
        <dbReference type="ChEBI" id="CHEBI:30616"/>
    </ligand>
</feature>
<feature type="binding site" evidence="11">
    <location>
        <position position="32"/>
    </location>
    <ligand>
        <name>ATP</name>
        <dbReference type="ChEBI" id="CHEBI:30616"/>
    </ligand>
</feature>
<feature type="binding site" evidence="11">
    <location>
        <position position="162"/>
    </location>
    <ligand>
        <name>CTP</name>
        <dbReference type="ChEBI" id="CHEBI:37563"/>
    </ligand>
</feature>
<evidence type="ECO:0000256" key="4">
    <source>
        <dbReference type="ARBA" id="ARBA00022695"/>
    </source>
</evidence>
<dbReference type="Pfam" id="PF01743">
    <property type="entry name" value="PolyA_pol"/>
    <property type="match status" value="1"/>
</dbReference>
<dbReference type="GO" id="GO:0004810">
    <property type="term" value="F:CCA tRNA nucleotidyltransferase activity"/>
    <property type="evidence" value="ECO:0007669"/>
    <property type="project" value="UniProtKB-UniRule"/>
</dbReference>
<keyword evidence="5 11" id="KW-0479">Metal-binding</keyword>
<evidence type="ECO:0000259" key="14">
    <source>
        <dbReference type="Pfam" id="PF13735"/>
    </source>
</evidence>
<dbReference type="GO" id="GO:0005524">
    <property type="term" value="F:ATP binding"/>
    <property type="evidence" value="ECO:0007669"/>
    <property type="project" value="UniProtKB-UniRule"/>
</dbReference>
<feature type="binding site" evidence="11">
    <location>
        <position position="29"/>
    </location>
    <ligand>
        <name>ATP</name>
        <dbReference type="ChEBI" id="CHEBI:30616"/>
    </ligand>
</feature>
<dbReference type="SUPFAM" id="SSF81891">
    <property type="entry name" value="Poly A polymerase C-terminal region-like"/>
    <property type="match status" value="1"/>
</dbReference>
<evidence type="ECO:0000313" key="15">
    <source>
        <dbReference type="EMBL" id="QBP41317.1"/>
    </source>
</evidence>
<dbReference type="AlphaFoldDB" id="A0A4P6ZXZ4"/>
<dbReference type="Gene3D" id="3.30.460.10">
    <property type="entry name" value="Beta Polymerase, domain 2"/>
    <property type="match status" value="1"/>
</dbReference>
<feature type="binding site" evidence="11">
    <location>
        <position position="113"/>
    </location>
    <ligand>
        <name>ATP</name>
        <dbReference type="ChEBI" id="CHEBI:30616"/>
    </ligand>
</feature>
<proteinExistence type="inferred from homology"/>
<feature type="binding site" evidence="11">
    <location>
        <position position="29"/>
    </location>
    <ligand>
        <name>CTP</name>
        <dbReference type="ChEBI" id="CHEBI:37563"/>
    </ligand>
</feature>
<dbReference type="InterPro" id="IPR050264">
    <property type="entry name" value="Bact_CCA-adding_enz_type3_sf"/>
</dbReference>
<dbReference type="EC" id="2.7.7.72" evidence="11"/>
<comment type="miscellaneous">
    <text evidence="11">A single active site specifically recognizes both ATP and CTP and is responsible for their addition.</text>
</comment>
<comment type="similarity">
    <text evidence="11">Belongs to the tRNA nucleotidyltransferase/poly(A) polymerase family. Bacterial CCA-adding enzyme type 3 subfamily.</text>
</comment>
<evidence type="ECO:0000256" key="2">
    <source>
        <dbReference type="ARBA" id="ARBA00022679"/>
    </source>
</evidence>
<comment type="catalytic activity">
    <reaction evidence="11">
        <text>a tRNA with a 3' CCA end + 2 CTP + ATP = a tRNA with a 3' CCACCA end + 3 diphosphate</text>
        <dbReference type="Rhea" id="RHEA:76235"/>
        <dbReference type="Rhea" id="RHEA-COMP:10468"/>
        <dbReference type="Rhea" id="RHEA-COMP:18655"/>
        <dbReference type="ChEBI" id="CHEBI:30616"/>
        <dbReference type="ChEBI" id="CHEBI:33019"/>
        <dbReference type="ChEBI" id="CHEBI:37563"/>
        <dbReference type="ChEBI" id="CHEBI:83071"/>
        <dbReference type="ChEBI" id="CHEBI:195187"/>
    </reaction>
</comment>
<comment type="cofactor">
    <cofactor evidence="1 11">
        <name>Mg(2+)</name>
        <dbReference type="ChEBI" id="CHEBI:18420"/>
    </cofactor>
</comment>
<keyword evidence="8 11" id="KW-0067">ATP-binding</keyword>
<evidence type="ECO:0000256" key="5">
    <source>
        <dbReference type="ARBA" id="ARBA00022723"/>
    </source>
</evidence>
<dbReference type="GO" id="GO:0000049">
    <property type="term" value="F:tRNA binding"/>
    <property type="evidence" value="ECO:0007669"/>
    <property type="project" value="UniProtKB-UniRule"/>
</dbReference>
<feature type="binding site" evidence="11">
    <location>
        <position position="159"/>
    </location>
    <ligand>
        <name>CTP</name>
        <dbReference type="ChEBI" id="CHEBI:37563"/>
    </ligand>
</feature>
<feature type="binding site" evidence="11">
    <location>
        <position position="113"/>
    </location>
    <ligand>
        <name>CTP</name>
        <dbReference type="ChEBI" id="CHEBI:37563"/>
    </ligand>
</feature>
<keyword evidence="16" id="KW-1185">Reference proteome</keyword>
<dbReference type="OrthoDB" id="9805698at2"/>
<keyword evidence="3 11" id="KW-0819">tRNA processing</keyword>
<dbReference type="CDD" id="cd05398">
    <property type="entry name" value="NT_ClassII-CCAase"/>
    <property type="match status" value="1"/>
</dbReference>
<organism evidence="15 16">
    <name type="scientific">Paenisporosarcina antarctica</name>
    <dbReference type="NCBI Taxonomy" id="417367"/>
    <lineage>
        <taxon>Bacteria</taxon>
        <taxon>Bacillati</taxon>
        <taxon>Bacillota</taxon>
        <taxon>Bacilli</taxon>
        <taxon>Bacillales</taxon>
        <taxon>Caryophanaceae</taxon>
        <taxon>Paenisporosarcina</taxon>
    </lineage>
</organism>
<comment type="subunit">
    <text evidence="11">Homodimer.</text>
</comment>
<dbReference type="GO" id="GO:0000287">
    <property type="term" value="F:magnesium ion binding"/>
    <property type="evidence" value="ECO:0007669"/>
    <property type="project" value="UniProtKB-UniRule"/>
</dbReference>
<sequence>MFTTEQWQAGIRIIETLKKLGYEAVFVGGAVRDFVSHKEANDIDIATSALPDEVKTIFKRTVDVGLAHGTVVVIENRVPIEVTTFRTDGEYTDHRRPTDVKFVLSLDDDLKRRDFTMNALAMNESFEIIDLFEGQRDLKNGLIRTVGEPIDRFKEDALRMLRAIRFTAQLGFTIELNTLNAIKSCASDLSYVSVERITAELEKMWMSTNLDQGMIYLVKSNLAKQLPGDFPFTHKKWTQIGNPKNVLMCWTFLCLLQETPDGSELARIFKLSKDLKQQINQLIKATQIRYERLFSIDDIYHFDKNILIHAELLSRVVQSDIQPMPIEEIDKRKLSLPIQSIRDLEVSGQDLMEWFNKPSGPWLKEILTQIELAVLHQKVVNNPTKIKEWILNESNS</sequence>
<dbReference type="Pfam" id="PF13735">
    <property type="entry name" value="tRNA_NucTran2_2"/>
    <property type="match status" value="1"/>
</dbReference>
<dbReference type="InterPro" id="IPR032810">
    <property type="entry name" value="CCA-adding_enz_C"/>
</dbReference>
<feature type="binding site" evidence="11">
    <location>
        <position position="42"/>
    </location>
    <ligand>
        <name>Mg(2+)</name>
        <dbReference type="ChEBI" id="CHEBI:18420"/>
    </ligand>
</feature>
<feature type="domain" description="Poly A polymerase head" evidence="12">
    <location>
        <begin position="26"/>
        <end position="144"/>
    </location>
</feature>
<dbReference type="InterPro" id="IPR043519">
    <property type="entry name" value="NT_sf"/>
</dbReference>
<gene>
    <name evidence="11" type="primary">cca</name>
    <name evidence="15" type="ORF">E2636_09325</name>
</gene>
<dbReference type="KEGG" id="panc:E2636_09325"/>
<dbReference type="GO" id="GO:0042245">
    <property type="term" value="P:RNA repair"/>
    <property type="evidence" value="ECO:0007669"/>
    <property type="project" value="UniProtKB-KW"/>
</dbReference>
<dbReference type="InterPro" id="IPR032828">
    <property type="entry name" value="PolyA_RNA-bd"/>
</dbReference>